<dbReference type="Proteomes" id="UP000216446">
    <property type="component" value="Unassembled WGS sequence"/>
</dbReference>
<name>A0A259TX18_9BACT</name>
<evidence type="ECO:0000313" key="1">
    <source>
        <dbReference type="EMBL" id="OZC02309.1"/>
    </source>
</evidence>
<proteinExistence type="predicted"/>
<dbReference type="OrthoDB" id="1524973at2"/>
<organism evidence="1 2">
    <name type="scientific">Rubricoccus marinus</name>
    <dbReference type="NCBI Taxonomy" id="716817"/>
    <lineage>
        <taxon>Bacteria</taxon>
        <taxon>Pseudomonadati</taxon>
        <taxon>Rhodothermota</taxon>
        <taxon>Rhodothermia</taxon>
        <taxon>Rhodothermales</taxon>
        <taxon>Rubricoccaceae</taxon>
        <taxon>Rubricoccus</taxon>
    </lineage>
</organism>
<keyword evidence="2" id="KW-1185">Reference proteome</keyword>
<dbReference type="InParanoid" id="A0A259TX18"/>
<reference evidence="1 2" key="1">
    <citation type="submission" date="2016-11" db="EMBL/GenBank/DDBJ databases">
        <title>Study of marine rhodopsin-containing bacteria.</title>
        <authorList>
            <person name="Yoshizawa S."/>
            <person name="Kumagai Y."/>
            <person name="Kogure K."/>
        </authorList>
    </citation>
    <scope>NUCLEOTIDE SEQUENCE [LARGE SCALE GENOMIC DNA]</scope>
    <source>
        <strain evidence="1 2">SG-29</strain>
    </source>
</reference>
<dbReference type="AlphaFoldDB" id="A0A259TX18"/>
<gene>
    <name evidence="1" type="ORF">BSZ36_04545</name>
</gene>
<evidence type="ECO:0000313" key="2">
    <source>
        <dbReference type="Proteomes" id="UP000216446"/>
    </source>
</evidence>
<dbReference type="EMBL" id="MQWB01000001">
    <property type="protein sequence ID" value="OZC02309.1"/>
    <property type="molecule type" value="Genomic_DNA"/>
</dbReference>
<sequence length="74" mass="8465">MRLTDMEIGETYVATRSFHDDNGTLVLVGDHFTLEKIAPSGGTFAMAFEEETLYLDEERQSEIVEHVDRFLRLA</sequence>
<comment type="caution">
    <text evidence="1">The sequence shown here is derived from an EMBL/GenBank/DDBJ whole genome shotgun (WGS) entry which is preliminary data.</text>
</comment>
<accession>A0A259TX18</accession>
<dbReference type="RefSeq" id="WP_094546430.1">
    <property type="nucleotide sequence ID" value="NZ_MQWB01000001.1"/>
</dbReference>
<protein>
    <submittedName>
        <fullName evidence="1">Uncharacterized protein</fullName>
    </submittedName>
</protein>